<organism evidence="1 2">
    <name type="scientific">Caerostris extrusa</name>
    <name type="common">Bark spider</name>
    <name type="synonym">Caerostris bankana</name>
    <dbReference type="NCBI Taxonomy" id="172846"/>
    <lineage>
        <taxon>Eukaryota</taxon>
        <taxon>Metazoa</taxon>
        <taxon>Ecdysozoa</taxon>
        <taxon>Arthropoda</taxon>
        <taxon>Chelicerata</taxon>
        <taxon>Arachnida</taxon>
        <taxon>Araneae</taxon>
        <taxon>Araneomorphae</taxon>
        <taxon>Entelegynae</taxon>
        <taxon>Araneoidea</taxon>
        <taxon>Araneidae</taxon>
        <taxon>Caerostris</taxon>
    </lineage>
</organism>
<sequence>MKDSVDREEYLFDCGQRICSCKGDGRGKTIFESCTKECQEIGRGKATSRRMGTGGIIPPLEKVRLHPLGYLKISLMNPRVKSLA</sequence>
<dbReference type="EMBL" id="BPLR01018512">
    <property type="protein sequence ID" value="GIZ00167.1"/>
    <property type="molecule type" value="Genomic_DNA"/>
</dbReference>
<comment type="caution">
    <text evidence="1">The sequence shown here is derived from an EMBL/GenBank/DDBJ whole genome shotgun (WGS) entry which is preliminary data.</text>
</comment>
<gene>
    <name evidence="1" type="ORF">CEXT_123271</name>
</gene>
<protein>
    <submittedName>
        <fullName evidence="1">Uncharacterized protein</fullName>
    </submittedName>
</protein>
<accession>A0AAV4XYJ6</accession>
<evidence type="ECO:0000313" key="1">
    <source>
        <dbReference type="EMBL" id="GIZ00167.1"/>
    </source>
</evidence>
<name>A0AAV4XYJ6_CAEEX</name>
<reference evidence="1 2" key="1">
    <citation type="submission" date="2021-06" db="EMBL/GenBank/DDBJ databases">
        <title>Caerostris extrusa draft genome.</title>
        <authorList>
            <person name="Kono N."/>
            <person name="Arakawa K."/>
        </authorList>
    </citation>
    <scope>NUCLEOTIDE SEQUENCE [LARGE SCALE GENOMIC DNA]</scope>
</reference>
<dbReference type="Proteomes" id="UP001054945">
    <property type="component" value="Unassembled WGS sequence"/>
</dbReference>
<keyword evidence="2" id="KW-1185">Reference proteome</keyword>
<evidence type="ECO:0000313" key="2">
    <source>
        <dbReference type="Proteomes" id="UP001054945"/>
    </source>
</evidence>
<proteinExistence type="predicted"/>
<dbReference type="AlphaFoldDB" id="A0AAV4XYJ6"/>